<reference evidence="1 2" key="1">
    <citation type="submission" date="2024-10" db="EMBL/GenBank/DDBJ databases">
        <title>The Natural Products Discovery Center: Release of the First 8490 Sequenced Strains for Exploring Actinobacteria Biosynthetic Diversity.</title>
        <authorList>
            <person name="Kalkreuter E."/>
            <person name="Kautsar S.A."/>
            <person name="Yang D."/>
            <person name="Bader C.D."/>
            <person name="Teijaro C.N."/>
            <person name="Fluegel L."/>
            <person name="Davis C.M."/>
            <person name="Simpson J.R."/>
            <person name="Lauterbach L."/>
            <person name="Steele A.D."/>
            <person name="Gui C."/>
            <person name="Meng S."/>
            <person name="Li G."/>
            <person name="Viehrig K."/>
            <person name="Ye F."/>
            <person name="Su P."/>
            <person name="Kiefer A.F."/>
            <person name="Nichols A."/>
            <person name="Cepeda A.J."/>
            <person name="Yan W."/>
            <person name="Fan B."/>
            <person name="Jiang Y."/>
            <person name="Adhikari A."/>
            <person name="Zheng C.-J."/>
            <person name="Schuster L."/>
            <person name="Cowan T.M."/>
            <person name="Smanski M.J."/>
            <person name="Chevrette M.G."/>
            <person name="De Carvalho L.P.S."/>
            <person name="Shen B."/>
        </authorList>
    </citation>
    <scope>NUCLEOTIDE SEQUENCE [LARGE SCALE GENOMIC DNA]</scope>
    <source>
        <strain evidence="1 2">NPDC049503</strain>
    </source>
</reference>
<keyword evidence="2" id="KW-1185">Reference proteome</keyword>
<gene>
    <name evidence="1" type="ORF">ACIBP5_02260</name>
</gene>
<protein>
    <submittedName>
        <fullName evidence="1">Uncharacterized protein</fullName>
    </submittedName>
</protein>
<dbReference type="EMBL" id="JBITMB010000001">
    <property type="protein sequence ID" value="MFI7438773.1"/>
    <property type="molecule type" value="Genomic_DNA"/>
</dbReference>
<proteinExistence type="predicted"/>
<organism evidence="1 2">
    <name type="scientific">Nonomuraea indica</name>
    <dbReference type="NCBI Taxonomy" id="1581193"/>
    <lineage>
        <taxon>Bacteria</taxon>
        <taxon>Bacillati</taxon>
        <taxon>Actinomycetota</taxon>
        <taxon>Actinomycetes</taxon>
        <taxon>Streptosporangiales</taxon>
        <taxon>Streptosporangiaceae</taxon>
        <taxon>Nonomuraea</taxon>
    </lineage>
</organism>
<comment type="caution">
    <text evidence="1">The sequence shown here is derived from an EMBL/GenBank/DDBJ whole genome shotgun (WGS) entry which is preliminary data.</text>
</comment>
<sequence>MPVGHAYHPGENGVAAAPPAIVPAFVQRHLVRGPSRGAVRG</sequence>
<evidence type="ECO:0000313" key="1">
    <source>
        <dbReference type="EMBL" id="MFI7438773.1"/>
    </source>
</evidence>
<name>A0ABW7ZW47_9ACTN</name>
<evidence type="ECO:0000313" key="2">
    <source>
        <dbReference type="Proteomes" id="UP001612928"/>
    </source>
</evidence>
<dbReference type="RefSeq" id="WP_397018311.1">
    <property type="nucleotide sequence ID" value="NZ_JBITMB010000001.1"/>
</dbReference>
<dbReference type="Proteomes" id="UP001612928">
    <property type="component" value="Unassembled WGS sequence"/>
</dbReference>
<accession>A0ABW7ZW47</accession>